<evidence type="ECO:0000313" key="2">
    <source>
        <dbReference type="EMBL" id="EJW93835.1"/>
    </source>
</evidence>
<organism evidence="2">
    <name type="scientific">gut metagenome</name>
    <dbReference type="NCBI Taxonomy" id="749906"/>
    <lineage>
        <taxon>unclassified sequences</taxon>
        <taxon>metagenomes</taxon>
        <taxon>organismal metagenomes</taxon>
    </lineage>
</organism>
<sequence length="294" mass="33549">MKKTFVWLVAACMLSTAFLSCSTKKEKEAGAKDTSAATIDSLRQALTQSQNESNDLIEILSQIQDGFDQINEAEGRVNVENRQGEGANKQAIVENMAFIQRTLKLNRELISNLQQQLRNSKQSDSKSKAKLEEMVNNFNKQLEEKSKEIEDLRAQLAQKDIQIAEQAEQINTLNENVTDLNQKNEEKARTVAEQDKQLNTAYYVFGTKKELREQKILKHGDVLKGNDFNKDYFTRIDLRVTKTIKLYSKSARLMTNHPAGSYQLEKDAQGQYTLRITDPQAFWSVSKYLVVTVK</sequence>
<dbReference type="PROSITE" id="PS51257">
    <property type="entry name" value="PROKAR_LIPOPROTEIN"/>
    <property type="match status" value="1"/>
</dbReference>
<name>J9C1X9_9ZZZZ</name>
<protein>
    <submittedName>
        <fullName evidence="2">Lipoprotein</fullName>
    </submittedName>
</protein>
<feature type="coiled-coil region" evidence="1">
    <location>
        <begin position="128"/>
        <end position="197"/>
    </location>
</feature>
<dbReference type="AlphaFoldDB" id="J9C1X9"/>
<proteinExistence type="predicted"/>
<comment type="caution">
    <text evidence="2">The sequence shown here is derived from an EMBL/GenBank/DDBJ whole genome shotgun (WGS) entry which is preliminary data.</text>
</comment>
<accession>J9C1X9</accession>
<dbReference type="EMBL" id="AMCI01006734">
    <property type="protein sequence ID" value="EJW93835.1"/>
    <property type="molecule type" value="Genomic_DNA"/>
</dbReference>
<keyword evidence="1" id="KW-0175">Coiled coil</keyword>
<keyword evidence="2" id="KW-0449">Lipoprotein</keyword>
<reference evidence="2" key="1">
    <citation type="journal article" date="2012" name="PLoS ONE">
        <title>Gene sets for utilization of primary and secondary nutrition supplies in the distal gut of endangered iberian lynx.</title>
        <authorList>
            <person name="Alcaide M."/>
            <person name="Messina E."/>
            <person name="Richter M."/>
            <person name="Bargiela R."/>
            <person name="Peplies J."/>
            <person name="Huws S.A."/>
            <person name="Newbold C.J."/>
            <person name="Golyshin P.N."/>
            <person name="Simon M.A."/>
            <person name="Lopez G."/>
            <person name="Yakimov M.M."/>
            <person name="Ferrer M."/>
        </authorList>
    </citation>
    <scope>NUCLEOTIDE SEQUENCE</scope>
</reference>
<evidence type="ECO:0000256" key="1">
    <source>
        <dbReference type="SAM" id="Coils"/>
    </source>
</evidence>
<gene>
    <name evidence="2" type="ORF">EVA_18059</name>
</gene>